<dbReference type="GO" id="GO:0046854">
    <property type="term" value="P:phosphatidylinositol phosphate biosynthetic process"/>
    <property type="evidence" value="ECO:0007669"/>
    <property type="project" value="InterPro"/>
</dbReference>
<dbReference type="Pfam" id="PF00459">
    <property type="entry name" value="Inositol_P"/>
    <property type="match status" value="1"/>
</dbReference>
<dbReference type="GO" id="GO:0006020">
    <property type="term" value="P:inositol metabolic process"/>
    <property type="evidence" value="ECO:0007669"/>
    <property type="project" value="TreeGrafter"/>
</dbReference>
<gene>
    <name evidence="5" type="ORF">Nkreftii_003911</name>
</gene>
<dbReference type="AlphaFoldDB" id="A0A7S8J0E1"/>
<dbReference type="KEGG" id="nkf:Nkreftii_003911"/>
<keyword evidence="1 4" id="KW-0479">Metal-binding</keyword>
<keyword evidence="2" id="KW-0378">Hydrolase</keyword>
<organism evidence="5 6">
    <name type="scientific">Candidatus Nitrospira kreftii</name>
    <dbReference type="NCBI Taxonomy" id="2652173"/>
    <lineage>
        <taxon>Bacteria</taxon>
        <taxon>Pseudomonadati</taxon>
        <taxon>Nitrospirota</taxon>
        <taxon>Nitrospiria</taxon>
        <taxon>Nitrospirales</taxon>
        <taxon>Nitrospiraceae</taxon>
        <taxon>Nitrospira</taxon>
    </lineage>
</organism>
<dbReference type="Gene3D" id="3.30.540.10">
    <property type="entry name" value="Fructose-1,6-Bisphosphatase, subunit A, domain 1"/>
    <property type="match status" value="1"/>
</dbReference>
<evidence type="ECO:0000313" key="6">
    <source>
        <dbReference type="Proteomes" id="UP000593737"/>
    </source>
</evidence>
<evidence type="ECO:0000313" key="5">
    <source>
        <dbReference type="EMBL" id="QPD06137.1"/>
    </source>
</evidence>
<dbReference type="InterPro" id="IPR020550">
    <property type="entry name" value="Inositol_monophosphatase_CS"/>
</dbReference>
<dbReference type="GO" id="GO:0007165">
    <property type="term" value="P:signal transduction"/>
    <property type="evidence" value="ECO:0007669"/>
    <property type="project" value="TreeGrafter"/>
</dbReference>
<evidence type="ECO:0000256" key="4">
    <source>
        <dbReference type="PIRSR" id="PIRSR600760-2"/>
    </source>
</evidence>
<feature type="binding site" evidence="4">
    <location>
        <position position="118"/>
    </location>
    <ligand>
        <name>Mg(2+)</name>
        <dbReference type="ChEBI" id="CHEBI:18420"/>
        <label>1</label>
        <note>catalytic</note>
    </ligand>
</feature>
<feature type="binding site" evidence="4">
    <location>
        <position position="115"/>
    </location>
    <ligand>
        <name>Mg(2+)</name>
        <dbReference type="ChEBI" id="CHEBI:18420"/>
        <label>1</label>
        <note>catalytic</note>
    </ligand>
</feature>
<proteinExistence type="predicted"/>
<keyword evidence="3 4" id="KW-0460">Magnesium</keyword>
<dbReference type="Gene3D" id="3.40.190.80">
    <property type="match status" value="1"/>
</dbReference>
<feature type="binding site" evidence="4">
    <location>
        <position position="97"/>
    </location>
    <ligand>
        <name>Mg(2+)</name>
        <dbReference type="ChEBI" id="CHEBI:18420"/>
        <label>1</label>
        <note>catalytic</note>
    </ligand>
</feature>
<dbReference type="PROSITE" id="PS00630">
    <property type="entry name" value="IMP_2"/>
    <property type="match status" value="1"/>
</dbReference>
<dbReference type="PANTHER" id="PTHR20854:SF4">
    <property type="entry name" value="INOSITOL-1-MONOPHOSPHATASE-RELATED"/>
    <property type="match status" value="1"/>
</dbReference>
<evidence type="ECO:0008006" key="7">
    <source>
        <dbReference type="Google" id="ProtNLM"/>
    </source>
</evidence>
<dbReference type="PANTHER" id="PTHR20854">
    <property type="entry name" value="INOSITOL MONOPHOSPHATASE"/>
    <property type="match status" value="1"/>
</dbReference>
<dbReference type="SUPFAM" id="SSF56655">
    <property type="entry name" value="Carbohydrate phosphatase"/>
    <property type="match status" value="1"/>
</dbReference>
<name>A0A7S8J0E1_9BACT</name>
<dbReference type="EMBL" id="CP047423">
    <property type="protein sequence ID" value="QPD06137.1"/>
    <property type="molecule type" value="Genomic_DNA"/>
</dbReference>
<feature type="binding site" evidence="4">
    <location>
        <position position="117"/>
    </location>
    <ligand>
        <name>Mg(2+)</name>
        <dbReference type="ChEBI" id="CHEBI:18420"/>
        <label>1</label>
        <note>catalytic</note>
    </ligand>
</feature>
<dbReference type="InterPro" id="IPR000760">
    <property type="entry name" value="Inositol_monophosphatase-like"/>
</dbReference>
<evidence type="ECO:0000256" key="1">
    <source>
        <dbReference type="ARBA" id="ARBA00022723"/>
    </source>
</evidence>
<evidence type="ECO:0000256" key="3">
    <source>
        <dbReference type="ARBA" id="ARBA00022842"/>
    </source>
</evidence>
<accession>A0A7S8J0E1</accession>
<dbReference type="PRINTS" id="PR00377">
    <property type="entry name" value="IMPHPHTASES"/>
</dbReference>
<dbReference type="GO" id="GO:0046872">
    <property type="term" value="F:metal ion binding"/>
    <property type="evidence" value="ECO:0007669"/>
    <property type="project" value="UniProtKB-KW"/>
</dbReference>
<dbReference type="PROSITE" id="PS00629">
    <property type="entry name" value="IMP_1"/>
    <property type="match status" value="1"/>
</dbReference>
<dbReference type="GO" id="GO:0008934">
    <property type="term" value="F:inositol monophosphate 1-phosphatase activity"/>
    <property type="evidence" value="ECO:0007669"/>
    <property type="project" value="TreeGrafter"/>
</dbReference>
<feature type="binding site" evidence="4">
    <location>
        <position position="236"/>
    </location>
    <ligand>
        <name>Mg(2+)</name>
        <dbReference type="ChEBI" id="CHEBI:18420"/>
        <label>1</label>
        <note>catalytic</note>
    </ligand>
</feature>
<dbReference type="CDD" id="cd01638">
    <property type="entry name" value="CysQ"/>
    <property type="match status" value="1"/>
</dbReference>
<dbReference type="InterPro" id="IPR020583">
    <property type="entry name" value="Inositol_monoP_metal-BS"/>
</dbReference>
<sequence length="298" mass="32957">MVLVRRFVIQVKLVRRSLLFFCLQACYSFCMAWRYELDILIAVIRAAGKEALRMAVDGFETVKKADHSPVTSADLAVNQILHSRLRSTFPDDGWLSEESPDDLDRIRRTRVWVVDPIDGTKAFINGEPEFCISVALIEHGRPIVAAVFNPSVDELYTAIRGGGLYLNAEPVTPPTIHSAQQPVIAMSPWEQQIGRFSSVDEMVDSRPMRSIAWALALTASGRIQGLATLEPENEWDVAAGALLIEESGGGVCDGSGRALVFNQTEPRYQGTIAISTRCPEPLRRRLTLLTQAGMDSLE</sequence>
<comment type="cofactor">
    <cofactor evidence="4">
        <name>Mg(2+)</name>
        <dbReference type="ChEBI" id="CHEBI:18420"/>
    </cofactor>
</comment>
<reference evidence="5 6" key="1">
    <citation type="journal article" date="2020" name="ISME J.">
        <title>Enrichment and physiological characterization of a novel comammox Nitrospira indicates ammonium inhibition of complete nitrification.</title>
        <authorList>
            <person name="Sakoula D."/>
            <person name="Koch H."/>
            <person name="Frank J."/>
            <person name="Jetten M.S.M."/>
            <person name="van Kessel M.A.H.J."/>
            <person name="Lucker S."/>
        </authorList>
    </citation>
    <scope>NUCLEOTIDE SEQUENCE [LARGE SCALE GENOMIC DNA]</scope>
    <source>
        <strain evidence="5">Comreactor17</strain>
    </source>
</reference>
<protein>
    <recommendedName>
        <fullName evidence="7">Inositol-phosphate phosphatase</fullName>
    </recommendedName>
</protein>
<dbReference type="Proteomes" id="UP000593737">
    <property type="component" value="Chromosome"/>
</dbReference>
<evidence type="ECO:0000256" key="2">
    <source>
        <dbReference type="ARBA" id="ARBA00022801"/>
    </source>
</evidence>